<keyword evidence="4" id="KW-1185">Reference proteome</keyword>
<dbReference type="FunFam" id="1.25.40.10:FF:001093">
    <property type="entry name" value="Pentatricopeptide repeat-containing protein At2g34400"/>
    <property type="match status" value="1"/>
</dbReference>
<dbReference type="FunFam" id="1.25.40.10:FF:000227">
    <property type="entry name" value="Pentatricopeptide repeat-containing protein At3g13880"/>
    <property type="match status" value="1"/>
</dbReference>
<feature type="repeat" description="PPR" evidence="2">
    <location>
        <begin position="95"/>
        <end position="130"/>
    </location>
</feature>
<proteinExistence type="predicted"/>
<feature type="repeat" description="PPR" evidence="2">
    <location>
        <begin position="399"/>
        <end position="433"/>
    </location>
</feature>
<dbReference type="GO" id="GO:0009451">
    <property type="term" value="P:RNA modification"/>
    <property type="evidence" value="ECO:0007669"/>
    <property type="project" value="InterPro"/>
</dbReference>
<dbReference type="NCBIfam" id="TIGR00756">
    <property type="entry name" value="PPR"/>
    <property type="match status" value="3"/>
</dbReference>
<evidence type="ECO:0000256" key="1">
    <source>
        <dbReference type="ARBA" id="ARBA00022737"/>
    </source>
</evidence>
<evidence type="ECO:0008006" key="5">
    <source>
        <dbReference type="Google" id="ProtNLM"/>
    </source>
</evidence>
<dbReference type="Pfam" id="PF01535">
    <property type="entry name" value="PPR"/>
    <property type="match status" value="3"/>
</dbReference>
<gene>
    <name evidence="3" type="ORF">LIER_13997</name>
</gene>
<keyword evidence="1" id="KW-0677">Repeat</keyword>
<reference evidence="3 4" key="1">
    <citation type="submission" date="2024-01" db="EMBL/GenBank/DDBJ databases">
        <title>The complete chloroplast genome sequence of Lithospermum erythrorhizon: insights into the phylogenetic relationship among Boraginaceae species and the maternal lineages of purple gromwells.</title>
        <authorList>
            <person name="Okada T."/>
            <person name="Watanabe K."/>
        </authorList>
    </citation>
    <scope>NUCLEOTIDE SEQUENCE [LARGE SCALE GENOMIC DNA]</scope>
</reference>
<dbReference type="Pfam" id="PF20431">
    <property type="entry name" value="E_motif"/>
    <property type="match status" value="1"/>
</dbReference>
<name>A0AAV3Q224_LITER</name>
<evidence type="ECO:0000256" key="2">
    <source>
        <dbReference type="PROSITE-ProRule" id="PRU00708"/>
    </source>
</evidence>
<dbReference type="FunFam" id="1.25.40.10:FF:000427">
    <property type="entry name" value="Pentatricopeptide repeat-containing protein chloroplastic"/>
    <property type="match status" value="1"/>
</dbReference>
<dbReference type="GO" id="GO:0003723">
    <property type="term" value="F:RNA binding"/>
    <property type="evidence" value="ECO:0007669"/>
    <property type="project" value="InterPro"/>
</dbReference>
<comment type="caution">
    <text evidence="3">The sequence shown here is derived from an EMBL/GenBank/DDBJ whole genome shotgun (WGS) entry which is preliminary data.</text>
</comment>
<dbReference type="InterPro" id="IPR002885">
    <property type="entry name" value="PPR_rpt"/>
</dbReference>
<sequence>MKPLLKSKLQFNQFSRHLTYSISATSPPSCGRATSLSDKLLYLLKKTPYIKPLQQIHTQMIINTIHKPNHFLNKLIHLKDFNYCIIYFSQIPKPNDYSFNVVIRALTTTWKRFDLALEFYFKMRFLGVKPDNFTYPFLFMSCGSLLALKFGGLGHCLVVKSGLFSDFYVVNSLITMYSRFRELGFARKVFDEMEVRDRVSWTSMISGYCKMGFAKEARELFAEMRNEGFQPDEMCLVSVLGACGDLGDLSLGRWIESYVVDNNIGLNSFMGSSLIDMYGKCGDLASARRIFESIEKKNEVIWNAMISGYAQNGLSNESISLFSAMKEAGVKPNEITLVVVLSACASIGALDIGTQIEEYALEAELQKDLYVSTALVDMYAKCGSLDQAFRVFYAMPQKNEVSWNAMISALAFHGRSHEALSLFDSMLKEGQLVPPNDITLIGVLSACVHVGLVDEGRWLFNNMRFTFGLVPKIEHYSCMVDLLSRAGLVYEAWEFIEKMPEKPDEVLLGSLLGACHRLKNIDVGERVIKLVLELEPSNSGNYIISSKIYANANQWNDSARMKMLMRDKGVMKTPGCSWIENDAQLTEFHAGDFVNQDYLGIKGILNILYEDMMEFDTRDANLL</sequence>
<dbReference type="InterPro" id="IPR011990">
    <property type="entry name" value="TPR-like_helical_dom_sf"/>
</dbReference>
<feature type="repeat" description="PPR" evidence="2">
    <location>
        <begin position="298"/>
        <end position="332"/>
    </location>
</feature>
<organism evidence="3 4">
    <name type="scientific">Lithospermum erythrorhizon</name>
    <name type="common">Purple gromwell</name>
    <name type="synonym">Lithospermum officinale var. erythrorhizon</name>
    <dbReference type="NCBI Taxonomy" id="34254"/>
    <lineage>
        <taxon>Eukaryota</taxon>
        <taxon>Viridiplantae</taxon>
        <taxon>Streptophyta</taxon>
        <taxon>Embryophyta</taxon>
        <taxon>Tracheophyta</taxon>
        <taxon>Spermatophyta</taxon>
        <taxon>Magnoliopsida</taxon>
        <taxon>eudicotyledons</taxon>
        <taxon>Gunneridae</taxon>
        <taxon>Pentapetalae</taxon>
        <taxon>asterids</taxon>
        <taxon>lamiids</taxon>
        <taxon>Boraginales</taxon>
        <taxon>Boraginaceae</taxon>
        <taxon>Boraginoideae</taxon>
        <taxon>Lithospermeae</taxon>
        <taxon>Lithospermum</taxon>
    </lineage>
</organism>
<feature type="repeat" description="PPR" evidence="2">
    <location>
        <begin position="197"/>
        <end position="231"/>
    </location>
</feature>
<accession>A0AAV3Q224</accession>
<dbReference type="AlphaFoldDB" id="A0AAV3Q224"/>
<dbReference type="EMBL" id="BAABME010002881">
    <property type="protein sequence ID" value="GAA0156513.1"/>
    <property type="molecule type" value="Genomic_DNA"/>
</dbReference>
<evidence type="ECO:0000313" key="3">
    <source>
        <dbReference type="EMBL" id="GAA0156513.1"/>
    </source>
</evidence>
<dbReference type="PANTHER" id="PTHR47926:SF543">
    <property type="entry name" value="(WILD MALAYSIAN BANANA) HYPOTHETICAL PROTEIN"/>
    <property type="match status" value="1"/>
</dbReference>
<dbReference type="Proteomes" id="UP001454036">
    <property type="component" value="Unassembled WGS sequence"/>
</dbReference>
<protein>
    <recommendedName>
        <fullName evidence="5">Pentatricopeptide repeat-containing protein</fullName>
    </recommendedName>
</protein>
<dbReference type="Pfam" id="PF13041">
    <property type="entry name" value="PPR_2"/>
    <property type="match status" value="2"/>
</dbReference>
<evidence type="ECO:0000313" key="4">
    <source>
        <dbReference type="Proteomes" id="UP001454036"/>
    </source>
</evidence>
<dbReference type="PROSITE" id="PS51375">
    <property type="entry name" value="PPR"/>
    <property type="match status" value="4"/>
</dbReference>
<dbReference type="InterPro" id="IPR046848">
    <property type="entry name" value="E_motif"/>
</dbReference>
<dbReference type="PANTHER" id="PTHR47926">
    <property type="entry name" value="PENTATRICOPEPTIDE REPEAT-CONTAINING PROTEIN"/>
    <property type="match status" value="1"/>
</dbReference>
<dbReference type="Gene3D" id="1.25.40.10">
    <property type="entry name" value="Tetratricopeptide repeat domain"/>
    <property type="match status" value="4"/>
</dbReference>
<dbReference type="InterPro" id="IPR046960">
    <property type="entry name" value="PPR_At4g14850-like_plant"/>
</dbReference>